<protein>
    <submittedName>
        <fullName evidence="11">Lysosome membrane protein 2</fullName>
    </submittedName>
</protein>
<feature type="transmembrane region" description="Helical" evidence="10">
    <location>
        <begin position="467"/>
        <end position="489"/>
    </location>
</feature>
<evidence type="ECO:0000256" key="10">
    <source>
        <dbReference type="SAM" id="Phobius"/>
    </source>
</evidence>
<feature type="transmembrane region" description="Helical" evidence="10">
    <location>
        <begin position="17"/>
        <end position="36"/>
    </location>
</feature>
<feature type="transmembrane region" description="Helical" evidence="10">
    <location>
        <begin position="510"/>
        <end position="528"/>
    </location>
</feature>
<evidence type="ECO:0000256" key="4">
    <source>
        <dbReference type="ARBA" id="ARBA00022692"/>
    </source>
</evidence>
<dbReference type="GO" id="GO:0005886">
    <property type="term" value="C:plasma membrane"/>
    <property type="evidence" value="ECO:0007669"/>
    <property type="project" value="UniProtKB-SubCell"/>
</dbReference>
<keyword evidence="12" id="KW-1185">Reference proteome</keyword>
<evidence type="ECO:0000256" key="9">
    <source>
        <dbReference type="ARBA" id="ARBA00023180"/>
    </source>
</evidence>
<keyword evidence="8" id="KW-0675">Receptor</keyword>
<keyword evidence="6 10" id="KW-0472">Membrane</keyword>
<organism evidence="11 12">
    <name type="scientific">Stylophora pistillata</name>
    <name type="common">Smooth cauliflower coral</name>
    <dbReference type="NCBI Taxonomy" id="50429"/>
    <lineage>
        <taxon>Eukaryota</taxon>
        <taxon>Metazoa</taxon>
        <taxon>Cnidaria</taxon>
        <taxon>Anthozoa</taxon>
        <taxon>Hexacorallia</taxon>
        <taxon>Scleractinia</taxon>
        <taxon>Astrocoeniina</taxon>
        <taxon>Pocilloporidae</taxon>
        <taxon>Stylophora</taxon>
    </lineage>
</organism>
<evidence type="ECO:0000256" key="2">
    <source>
        <dbReference type="ARBA" id="ARBA00010532"/>
    </source>
</evidence>
<dbReference type="PANTHER" id="PTHR11923:SF51">
    <property type="entry name" value="LYSOSOME MEMBRANE PROTEIN 2"/>
    <property type="match status" value="1"/>
</dbReference>
<keyword evidence="7" id="KW-1015">Disulfide bond</keyword>
<comment type="subcellular location">
    <subcellularLocation>
        <location evidence="1">Cell membrane</location>
        <topology evidence="1">Multi-pass membrane protein</topology>
    </subcellularLocation>
</comment>
<keyword evidence="9" id="KW-0325">Glycoprotein</keyword>
<dbReference type="EMBL" id="LSMT01000032">
    <property type="protein sequence ID" value="PFX31738.1"/>
    <property type="molecule type" value="Genomic_DNA"/>
</dbReference>
<dbReference type="PRINTS" id="PR01610">
    <property type="entry name" value="CD36ANTIGEN"/>
</dbReference>
<keyword evidence="5 10" id="KW-1133">Transmembrane helix</keyword>
<dbReference type="InterPro" id="IPR002159">
    <property type="entry name" value="CD36_fam"/>
</dbReference>
<keyword evidence="3" id="KW-1003">Cell membrane</keyword>
<evidence type="ECO:0000256" key="6">
    <source>
        <dbReference type="ARBA" id="ARBA00023136"/>
    </source>
</evidence>
<dbReference type="OrthoDB" id="18585at2759"/>
<dbReference type="Proteomes" id="UP000225706">
    <property type="component" value="Unassembled WGS sequence"/>
</dbReference>
<evidence type="ECO:0000256" key="1">
    <source>
        <dbReference type="ARBA" id="ARBA00004651"/>
    </source>
</evidence>
<comment type="similarity">
    <text evidence="2">Belongs to the CD36 family.</text>
</comment>
<dbReference type="GO" id="GO:0005044">
    <property type="term" value="F:scavenger receptor activity"/>
    <property type="evidence" value="ECO:0007669"/>
    <property type="project" value="TreeGrafter"/>
</dbReference>
<evidence type="ECO:0000256" key="8">
    <source>
        <dbReference type="ARBA" id="ARBA00023170"/>
    </source>
</evidence>
<dbReference type="Pfam" id="PF01130">
    <property type="entry name" value="CD36"/>
    <property type="match status" value="1"/>
</dbReference>
<dbReference type="STRING" id="50429.A0A2B4ST18"/>
<evidence type="ECO:0000256" key="3">
    <source>
        <dbReference type="ARBA" id="ARBA00022475"/>
    </source>
</evidence>
<evidence type="ECO:0000313" key="11">
    <source>
        <dbReference type="EMBL" id="PFX31738.1"/>
    </source>
</evidence>
<reference evidence="12" key="1">
    <citation type="journal article" date="2017" name="bioRxiv">
        <title>Comparative analysis of the genomes of Stylophora pistillata and Acropora digitifera provides evidence for extensive differences between species of corals.</title>
        <authorList>
            <person name="Voolstra C.R."/>
            <person name="Li Y."/>
            <person name="Liew Y.J."/>
            <person name="Baumgarten S."/>
            <person name="Zoccola D."/>
            <person name="Flot J.-F."/>
            <person name="Tambutte S."/>
            <person name="Allemand D."/>
            <person name="Aranda M."/>
        </authorList>
    </citation>
    <scope>NUCLEOTIDE SEQUENCE [LARGE SCALE GENOMIC DNA]</scope>
</reference>
<evidence type="ECO:0000256" key="7">
    <source>
        <dbReference type="ARBA" id="ARBA00023157"/>
    </source>
</evidence>
<dbReference type="InterPro" id="IPR005428">
    <property type="entry name" value="CD36/SCARB1/SNMP1"/>
</dbReference>
<dbReference type="PRINTS" id="PR01609">
    <property type="entry name" value="CD36FAMILY"/>
</dbReference>
<sequence>MEFASKGTCCVVGCKKIAFLLTFGILLVVAGVTLYFEMDRYIQNKINNYLVLKPGSDVTKQWINPSVPIYLQFYIFDVSNPMEAKQGLRPYLVQKGPYSYREHRPKQNITWNSNTATVTYNEKMSYVFDAETSCDTCDPFHDIVTTVNIPLVTLAEAAGKFPKIARDALSLIFAGFQEKLFAKRRVHDLLWGYSDPIFKKYNDIRNDFPFLWKYLPKVPSVVALQQNNTYDGVTSVFTGQTDISMLVHWMDWKGMTELQVWKTRYANMINGTDGSQFAPEVSTDDTLYVFVTQLCRALYLTHITKTDVHGIEALQFTIPAKAFMNATANPDNEGFCTTKCYPSGILDVGVCQPPSPIAIPLFASAPHFYLGDKSLCKPLDGLSPNEADHSTFLSVEPHIGISLKSSKRLQINVKVEPVDGISQTTGIQSMFFPVFYINETATIDSTTAEKLKSQVLSKFTLVHAIELGLVSLGGVLIIIALTLFVVRSLNLRKMRRQMLIGNTYAGFPQLSRVCSFLFVLWGGAWAPVSKQQLVVKPSFDTLLFLF</sequence>
<gene>
    <name evidence="11" type="primary">Scarb2</name>
    <name evidence="11" type="ORF">AWC38_SpisGene3490</name>
</gene>
<proteinExistence type="inferred from homology"/>
<keyword evidence="4 10" id="KW-0812">Transmembrane</keyword>
<name>A0A2B4ST18_STYPI</name>
<evidence type="ECO:0000256" key="5">
    <source>
        <dbReference type="ARBA" id="ARBA00022989"/>
    </source>
</evidence>
<accession>A0A2B4ST18</accession>
<evidence type="ECO:0000313" key="12">
    <source>
        <dbReference type="Proteomes" id="UP000225706"/>
    </source>
</evidence>
<dbReference type="AlphaFoldDB" id="A0A2B4ST18"/>
<dbReference type="GO" id="GO:0005737">
    <property type="term" value="C:cytoplasm"/>
    <property type="evidence" value="ECO:0007669"/>
    <property type="project" value="TreeGrafter"/>
</dbReference>
<dbReference type="PANTHER" id="PTHR11923">
    <property type="entry name" value="SCAVENGER RECEPTOR CLASS B TYPE-1 SR-B1"/>
    <property type="match status" value="1"/>
</dbReference>
<comment type="caution">
    <text evidence="11">The sequence shown here is derived from an EMBL/GenBank/DDBJ whole genome shotgun (WGS) entry which is preliminary data.</text>
</comment>